<dbReference type="Proteomes" id="UP000053766">
    <property type="component" value="Unassembled WGS sequence"/>
</dbReference>
<dbReference type="EMBL" id="KN716183">
    <property type="protein sequence ID" value="KJH51455.1"/>
    <property type="molecule type" value="Genomic_DNA"/>
</dbReference>
<gene>
    <name evidence="2" type="ORF">DICVIV_02372</name>
</gene>
<dbReference type="AlphaFoldDB" id="A0A0D8Y413"/>
<evidence type="ECO:0000313" key="2">
    <source>
        <dbReference type="EMBL" id="KJH51455.1"/>
    </source>
</evidence>
<reference evidence="2 3" key="1">
    <citation type="submission" date="2013-11" db="EMBL/GenBank/DDBJ databases">
        <title>Draft genome of the bovine lungworm Dictyocaulus viviparus.</title>
        <authorList>
            <person name="Mitreva M."/>
        </authorList>
    </citation>
    <scope>NUCLEOTIDE SEQUENCE [LARGE SCALE GENOMIC DNA]</scope>
    <source>
        <strain evidence="2 3">HannoverDv2000</strain>
    </source>
</reference>
<feature type="compositionally biased region" description="Polar residues" evidence="1">
    <location>
        <begin position="320"/>
        <end position="333"/>
    </location>
</feature>
<feature type="region of interest" description="Disordered" evidence="1">
    <location>
        <begin position="124"/>
        <end position="197"/>
    </location>
</feature>
<accession>A0A0D8Y413</accession>
<protein>
    <submittedName>
        <fullName evidence="2">Uncharacterized protein</fullName>
    </submittedName>
</protein>
<name>A0A0D8Y413_DICVI</name>
<feature type="compositionally biased region" description="Low complexity" evidence="1">
    <location>
        <begin position="128"/>
        <end position="141"/>
    </location>
</feature>
<feature type="region of interest" description="Disordered" evidence="1">
    <location>
        <begin position="75"/>
        <end position="100"/>
    </location>
</feature>
<dbReference type="PANTHER" id="PTHR37970">
    <property type="entry name" value="PROTEIN CBG08587"/>
    <property type="match status" value="1"/>
</dbReference>
<sequence length="738" mass="82874">MSRYTLSISIDLVSIINDDCLSALQEPSNHRSPKSSPVPIKRLNDFKQILKRFQENSAATNKEVHYPRRFITNQTMQNSSTTKPTHRSVEAWSPMKESLPGDQRRIWSPIRVAVTQDESWRIPAQRKSLNSVPRSSSTSRDTSSRSRRSTYSIQSPSSYLLVKETSPSCMTSPPLPCRISTPSSSEHESIHSPLSHSSSITEAVNIVDSPLHSITQKPKRKTIPDRWVKESDVDDPTTFYLSPVETSAENIRKTQSFQKVAIQCNVPLVAMNNSKRLPPNPKSAAAHYGGSCRKVLSDINVHSHPLMKRRSHSREKPSTIELTTSSIRSSKNGTRPPLHSTVFFTSNENASNGINRFSSKMASEKSLFSSSEDVHKIYYQMTLSHVQTLSIVADRLVDDIRRDEEPISRNQLGQLEFSNFVITSPHPLLTKGKSLFYNALLPRPGNSDYLVTLMIASYSQYAPMMRRSGSQVFMLPGFLELEDVDGSVKKFLHDTGTPNLDGRHTKVIAMPRLNLCSFHSLAAHHLNEKIDSTLHEQLVSFILLQLLTALKMLQSDGVESLSTNFKEFLLAYRFAPGSQQELLEFPRLIFLPETLAAEIESGGDELVGLCRYAMRALCTLLHHRMDGKPPPIQIRSRYSRSLMACANLLQEDKSSSLTKAKNVLEVALWGGEPCHTDIKARIWLDMARAECVDSLLRQLVLEPGCRLGICEHYQVEFLLTATPRCIVDSHKAILSIDI</sequence>
<evidence type="ECO:0000313" key="3">
    <source>
        <dbReference type="Proteomes" id="UP000053766"/>
    </source>
</evidence>
<proteinExistence type="predicted"/>
<keyword evidence="3" id="KW-1185">Reference proteome</keyword>
<dbReference type="OrthoDB" id="6381867at2759"/>
<dbReference type="PANTHER" id="PTHR37970:SF1">
    <property type="entry name" value="SERINE-RICH ADHESIN FOR PLATELETS"/>
    <property type="match status" value="1"/>
</dbReference>
<organism evidence="2 3">
    <name type="scientific">Dictyocaulus viviparus</name>
    <name type="common">Bovine lungworm</name>
    <dbReference type="NCBI Taxonomy" id="29172"/>
    <lineage>
        <taxon>Eukaryota</taxon>
        <taxon>Metazoa</taxon>
        <taxon>Ecdysozoa</taxon>
        <taxon>Nematoda</taxon>
        <taxon>Chromadorea</taxon>
        <taxon>Rhabditida</taxon>
        <taxon>Rhabditina</taxon>
        <taxon>Rhabditomorpha</taxon>
        <taxon>Strongyloidea</taxon>
        <taxon>Metastrongylidae</taxon>
        <taxon>Dictyocaulus</taxon>
    </lineage>
</organism>
<evidence type="ECO:0000256" key="1">
    <source>
        <dbReference type="SAM" id="MobiDB-lite"/>
    </source>
</evidence>
<reference evidence="3" key="2">
    <citation type="journal article" date="2016" name="Sci. Rep.">
        <title>Dictyocaulus viviparus genome, variome and transcriptome elucidate lungworm biology and support future intervention.</title>
        <authorList>
            <person name="McNulty S.N."/>
            <person name="Strube C."/>
            <person name="Rosa B.A."/>
            <person name="Martin J.C."/>
            <person name="Tyagi R."/>
            <person name="Choi Y.J."/>
            <person name="Wang Q."/>
            <person name="Hallsworth Pepin K."/>
            <person name="Zhang X."/>
            <person name="Ozersky P."/>
            <person name="Wilson R.K."/>
            <person name="Sternberg P.W."/>
            <person name="Gasser R.B."/>
            <person name="Mitreva M."/>
        </authorList>
    </citation>
    <scope>NUCLEOTIDE SEQUENCE [LARGE SCALE GENOMIC DNA]</scope>
    <source>
        <strain evidence="3">HannoverDv2000</strain>
    </source>
</reference>
<feature type="region of interest" description="Disordered" evidence="1">
    <location>
        <begin position="305"/>
        <end position="336"/>
    </location>
</feature>